<accession>A0AA39N4Y3</accession>
<dbReference type="Proteomes" id="UP001175211">
    <property type="component" value="Unassembled WGS sequence"/>
</dbReference>
<keyword evidence="3" id="KW-1185">Reference proteome</keyword>
<evidence type="ECO:0000256" key="1">
    <source>
        <dbReference type="SAM" id="MobiDB-lite"/>
    </source>
</evidence>
<dbReference type="EMBL" id="JAUEPS010000021">
    <property type="protein sequence ID" value="KAK0457430.1"/>
    <property type="molecule type" value="Genomic_DNA"/>
</dbReference>
<name>A0AA39N4Y3_ARMTA</name>
<gene>
    <name evidence="2" type="ORF">EV420DRAFT_493138</name>
</gene>
<evidence type="ECO:0000313" key="2">
    <source>
        <dbReference type="EMBL" id="KAK0457430.1"/>
    </source>
</evidence>
<feature type="region of interest" description="Disordered" evidence="1">
    <location>
        <begin position="1"/>
        <end position="73"/>
    </location>
</feature>
<evidence type="ECO:0000313" key="3">
    <source>
        <dbReference type="Proteomes" id="UP001175211"/>
    </source>
</evidence>
<dbReference type="PANTHER" id="PTHR35587">
    <property type="entry name" value="EXPRESSED PROTEIN"/>
    <property type="match status" value="1"/>
</dbReference>
<dbReference type="AlphaFoldDB" id="A0AA39N4Y3"/>
<feature type="compositionally biased region" description="Basic residues" evidence="1">
    <location>
        <begin position="25"/>
        <end position="34"/>
    </location>
</feature>
<organism evidence="2 3">
    <name type="scientific">Armillaria tabescens</name>
    <name type="common">Ringless honey mushroom</name>
    <name type="synonym">Agaricus tabescens</name>
    <dbReference type="NCBI Taxonomy" id="1929756"/>
    <lineage>
        <taxon>Eukaryota</taxon>
        <taxon>Fungi</taxon>
        <taxon>Dikarya</taxon>
        <taxon>Basidiomycota</taxon>
        <taxon>Agaricomycotina</taxon>
        <taxon>Agaricomycetes</taxon>
        <taxon>Agaricomycetidae</taxon>
        <taxon>Agaricales</taxon>
        <taxon>Marasmiineae</taxon>
        <taxon>Physalacriaceae</taxon>
        <taxon>Desarmillaria</taxon>
    </lineage>
</organism>
<sequence length="102" mass="10715">MAQPSEFEFDAASESSRSPSPVPQRRIRRRNHRRGNNDQNLGDGGGESLSGLGGAVKGVTGGLGNQHSGGGKNTLKLRLDLNLAVDISIKARVHGDVSLSLL</sequence>
<dbReference type="GeneID" id="85365909"/>
<reference evidence="2" key="1">
    <citation type="submission" date="2023-06" db="EMBL/GenBank/DDBJ databases">
        <authorList>
            <consortium name="Lawrence Berkeley National Laboratory"/>
            <person name="Ahrendt S."/>
            <person name="Sahu N."/>
            <person name="Indic B."/>
            <person name="Wong-Bajracharya J."/>
            <person name="Merenyi Z."/>
            <person name="Ke H.-M."/>
            <person name="Monk M."/>
            <person name="Kocsube S."/>
            <person name="Drula E."/>
            <person name="Lipzen A."/>
            <person name="Balint B."/>
            <person name="Henrissat B."/>
            <person name="Andreopoulos B."/>
            <person name="Martin F.M."/>
            <person name="Harder C.B."/>
            <person name="Rigling D."/>
            <person name="Ford K.L."/>
            <person name="Foster G.D."/>
            <person name="Pangilinan J."/>
            <person name="Papanicolaou A."/>
            <person name="Barry K."/>
            <person name="LaButti K."/>
            <person name="Viragh M."/>
            <person name="Koriabine M."/>
            <person name="Yan M."/>
            <person name="Riley R."/>
            <person name="Champramary S."/>
            <person name="Plett K.L."/>
            <person name="Tsai I.J."/>
            <person name="Slot J."/>
            <person name="Sipos G."/>
            <person name="Plett J."/>
            <person name="Nagy L.G."/>
            <person name="Grigoriev I.V."/>
        </authorList>
    </citation>
    <scope>NUCLEOTIDE SEQUENCE</scope>
    <source>
        <strain evidence="2">CCBAS 213</strain>
    </source>
</reference>
<protein>
    <submittedName>
        <fullName evidence="2">Uncharacterized protein</fullName>
    </submittedName>
</protein>
<dbReference type="RefSeq" id="XP_060329742.1">
    <property type="nucleotide sequence ID" value="XM_060482361.1"/>
</dbReference>
<feature type="compositionally biased region" description="Gly residues" evidence="1">
    <location>
        <begin position="42"/>
        <end position="72"/>
    </location>
</feature>
<feature type="compositionally biased region" description="Low complexity" evidence="1">
    <location>
        <begin position="10"/>
        <end position="19"/>
    </location>
</feature>
<dbReference type="PANTHER" id="PTHR35587:SF4">
    <property type="match status" value="1"/>
</dbReference>
<comment type="caution">
    <text evidence="2">The sequence shown here is derived from an EMBL/GenBank/DDBJ whole genome shotgun (WGS) entry which is preliminary data.</text>
</comment>
<proteinExistence type="predicted"/>